<keyword evidence="3 5" id="KW-1133">Transmembrane helix</keyword>
<dbReference type="GO" id="GO:0016020">
    <property type="term" value="C:membrane"/>
    <property type="evidence" value="ECO:0007669"/>
    <property type="project" value="UniProtKB-SubCell"/>
</dbReference>
<protein>
    <submittedName>
        <fullName evidence="6">Aquaporin family protein</fullName>
    </submittedName>
</protein>
<feature type="non-terminal residue" evidence="6">
    <location>
        <position position="1"/>
    </location>
</feature>
<feature type="transmembrane region" description="Helical" evidence="5">
    <location>
        <begin position="20"/>
        <end position="41"/>
    </location>
</feature>
<keyword evidence="4 5" id="KW-0472">Membrane</keyword>
<sequence length="43" mass="4385">AFLPIKGKGPSDWSYSWVPVVGPIIGGVIAGLVAGPLLPILTK</sequence>
<reference evidence="6 7" key="1">
    <citation type="journal article" date="2019" name="Microorganisms">
        <title>Systematic Affiliation and Genome Analysis of Subtercola vilae DB165(T) with Particular Emphasis on Cold Adaptation of an Isolate from a High-Altitude Cold Volcano Lake.</title>
        <authorList>
            <person name="Villalobos A.S."/>
            <person name="Wiese J."/>
            <person name="Imhoff J.F."/>
            <person name="Dorador C."/>
            <person name="Keller A."/>
            <person name="Hentschel U."/>
        </authorList>
    </citation>
    <scope>NUCLEOTIDE SEQUENCE [LARGE SCALE GENOMIC DNA]</scope>
    <source>
        <strain evidence="6 7">DB165</strain>
    </source>
</reference>
<dbReference type="EMBL" id="QYRT01000042">
    <property type="protein sequence ID" value="TIH32141.1"/>
    <property type="molecule type" value="Genomic_DNA"/>
</dbReference>
<evidence type="ECO:0000256" key="3">
    <source>
        <dbReference type="ARBA" id="ARBA00022989"/>
    </source>
</evidence>
<evidence type="ECO:0000256" key="2">
    <source>
        <dbReference type="ARBA" id="ARBA00022692"/>
    </source>
</evidence>
<evidence type="ECO:0000313" key="7">
    <source>
        <dbReference type="Proteomes" id="UP000306192"/>
    </source>
</evidence>
<dbReference type="InterPro" id="IPR023271">
    <property type="entry name" value="Aquaporin-like"/>
</dbReference>
<accession>A0A4T2BPK2</accession>
<dbReference type="Proteomes" id="UP000306192">
    <property type="component" value="Unassembled WGS sequence"/>
</dbReference>
<comment type="subcellular location">
    <subcellularLocation>
        <location evidence="1">Membrane</location>
        <topology evidence="1">Multi-pass membrane protein</topology>
    </subcellularLocation>
</comment>
<dbReference type="Gene3D" id="1.20.1080.10">
    <property type="entry name" value="Glycerol uptake facilitator protein"/>
    <property type="match status" value="1"/>
</dbReference>
<evidence type="ECO:0000256" key="4">
    <source>
        <dbReference type="ARBA" id="ARBA00023136"/>
    </source>
</evidence>
<proteinExistence type="predicted"/>
<keyword evidence="2 5" id="KW-0812">Transmembrane</keyword>
<name>A0A4T2BPK2_9MICO</name>
<evidence type="ECO:0000256" key="5">
    <source>
        <dbReference type="SAM" id="Phobius"/>
    </source>
</evidence>
<dbReference type="SUPFAM" id="SSF81338">
    <property type="entry name" value="Aquaporin-like"/>
    <property type="match status" value="1"/>
</dbReference>
<evidence type="ECO:0000256" key="1">
    <source>
        <dbReference type="ARBA" id="ARBA00004141"/>
    </source>
</evidence>
<comment type="caution">
    <text evidence="6">The sequence shown here is derived from an EMBL/GenBank/DDBJ whole genome shotgun (WGS) entry which is preliminary data.</text>
</comment>
<organism evidence="6 7">
    <name type="scientific">Subtercola vilae</name>
    <dbReference type="NCBI Taxonomy" id="2056433"/>
    <lineage>
        <taxon>Bacteria</taxon>
        <taxon>Bacillati</taxon>
        <taxon>Actinomycetota</taxon>
        <taxon>Actinomycetes</taxon>
        <taxon>Micrococcales</taxon>
        <taxon>Microbacteriaceae</taxon>
        <taxon>Subtercola</taxon>
    </lineage>
</organism>
<dbReference type="AlphaFoldDB" id="A0A4T2BPK2"/>
<gene>
    <name evidence="6" type="ORF">D4765_16085</name>
</gene>
<evidence type="ECO:0000313" key="6">
    <source>
        <dbReference type="EMBL" id="TIH32141.1"/>
    </source>
</evidence>
<keyword evidence="7" id="KW-1185">Reference proteome</keyword>